<reference evidence="2 3" key="1">
    <citation type="journal article" date="2012" name="J. Bacteriol.">
        <title>Genome Sequence of Fibrella aestuarina BUZ 2T, a Filamentous Marine Bacterium.</title>
        <authorList>
            <person name="Filippini M."/>
            <person name="Qi W."/>
            <person name="Blom J."/>
            <person name="Goesmann A."/>
            <person name="Smits T.H."/>
            <person name="Bagheri H.C."/>
        </authorList>
    </citation>
    <scope>NUCLEOTIDE SEQUENCE [LARGE SCALE GENOMIC DNA]</scope>
    <source>
        <strain evidence="3">BUZ 2T</strain>
    </source>
</reference>
<organism evidence="2 3">
    <name type="scientific">Fibrella aestuarina BUZ 2</name>
    <dbReference type="NCBI Taxonomy" id="1166018"/>
    <lineage>
        <taxon>Bacteria</taxon>
        <taxon>Pseudomonadati</taxon>
        <taxon>Bacteroidota</taxon>
        <taxon>Cytophagia</taxon>
        <taxon>Cytophagales</taxon>
        <taxon>Spirosomataceae</taxon>
        <taxon>Fibrella</taxon>
    </lineage>
</organism>
<dbReference type="eggNOG" id="COG5516">
    <property type="taxonomic scope" value="Bacteria"/>
</dbReference>
<proteinExistence type="predicted"/>
<evidence type="ECO:0000313" key="2">
    <source>
        <dbReference type="EMBL" id="CCH03350.1"/>
    </source>
</evidence>
<name>I0KGU7_9BACT</name>
<protein>
    <recommendedName>
        <fullName evidence="1">Zinc finger CGNR domain-containing protein</fullName>
    </recommendedName>
</protein>
<dbReference type="EMBL" id="HE796683">
    <property type="protein sequence ID" value="CCH03350.1"/>
    <property type="molecule type" value="Genomic_DNA"/>
</dbReference>
<dbReference type="Pfam" id="PF07336">
    <property type="entry name" value="ABATE"/>
    <property type="match status" value="1"/>
</dbReference>
<dbReference type="Proteomes" id="UP000011058">
    <property type="component" value="Chromosome"/>
</dbReference>
<feature type="domain" description="Zinc finger CGNR" evidence="1">
    <location>
        <begin position="161"/>
        <end position="201"/>
    </location>
</feature>
<dbReference type="Gene3D" id="1.10.3300.10">
    <property type="entry name" value="Jann2411-like domain"/>
    <property type="match status" value="1"/>
</dbReference>
<gene>
    <name evidence="2" type="ORF">FAES_5351</name>
</gene>
<dbReference type="PANTHER" id="PTHR35525">
    <property type="entry name" value="BLL6575 PROTEIN"/>
    <property type="match status" value="1"/>
</dbReference>
<keyword evidence="3" id="KW-1185">Reference proteome</keyword>
<evidence type="ECO:0000259" key="1">
    <source>
        <dbReference type="Pfam" id="PF11706"/>
    </source>
</evidence>
<dbReference type="Pfam" id="PF11706">
    <property type="entry name" value="zf-CGNR"/>
    <property type="match status" value="1"/>
</dbReference>
<dbReference type="STRING" id="1166018.FAES_5351"/>
<dbReference type="PANTHER" id="PTHR35525:SF3">
    <property type="entry name" value="BLL6575 PROTEIN"/>
    <property type="match status" value="1"/>
</dbReference>
<dbReference type="HOGENOM" id="CLU_087298_3_0_10"/>
<dbReference type="OrthoDB" id="123307at2"/>
<accession>I0KGU7</accession>
<dbReference type="SUPFAM" id="SSF160904">
    <property type="entry name" value="Jann2411-like"/>
    <property type="match status" value="1"/>
</dbReference>
<dbReference type="AlphaFoldDB" id="I0KGU7"/>
<dbReference type="KEGG" id="fae:FAES_5351"/>
<dbReference type="RefSeq" id="WP_015334447.1">
    <property type="nucleotide sequence ID" value="NC_020054.1"/>
</dbReference>
<dbReference type="InterPro" id="IPR021005">
    <property type="entry name" value="Znf_CGNR"/>
</dbReference>
<sequence>MAKITTIAQMDLTSGVACLDFVNTGLNFERPVERLHTYADLLVLIERLSLLDANTLASLRQRAEADPAQAAEVLQQARRVREALTSVVAALVEGQVGQVASQTLTFFNKAIQDALTARGFIPNDGQLTLGWIQPVPDLKLAIWLFSLSAYDLLTTQDQTLIKQCGACAWFFLDQTKNHRRKWCDMQTCGTNQKARRYYQRKKQLPSGQIEAI</sequence>
<evidence type="ECO:0000313" key="3">
    <source>
        <dbReference type="Proteomes" id="UP000011058"/>
    </source>
</evidence>
<dbReference type="InterPro" id="IPR023286">
    <property type="entry name" value="ABATE_dom_sf"/>
</dbReference>
<dbReference type="InterPro" id="IPR010852">
    <property type="entry name" value="ABATE"/>
</dbReference>